<dbReference type="Proteomes" id="UP000717328">
    <property type="component" value="Unassembled WGS sequence"/>
</dbReference>
<accession>A0A9P7GLR1</accession>
<evidence type="ECO:0000313" key="2">
    <source>
        <dbReference type="Proteomes" id="UP000717328"/>
    </source>
</evidence>
<sequence>MQGEQERLVNAAARLPRLKTLVLGTSMEVLADAPPADTEWEAPTQQPVEWIEVLSGPKLNLRQCLRVAGTFMQVCRSLTRLSVPAAVKGGMMTFLRSNINNDEAVFDGCYSVEGSRWWMPFTVRGIRAGYA</sequence>
<proteinExistence type="predicted"/>
<comment type="caution">
    <text evidence="1">The sequence shown here is derived from an EMBL/GenBank/DDBJ whole genome shotgun (WGS) entry which is preliminary data.</text>
</comment>
<protein>
    <submittedName>
        <fullName evidence="1">Uncharacterized protein</fullName>
    </submittedName>
</protein>
<keyword evidence="2" id="KW-1185">Reference proteome</keyword>
<name>A0A9P7GLR1_9AGAR</name>
<evidence type="ECO:0000313" key="1">
    <source>
        <dbReference type="EMBL" id="KAG5652997.1"/>
    </source>
</evidence>
<gene>
    <name evidence="1" type="ORF">H0H81_002750</name>
</gene>
<organism evidence="1 2">
    <name type="scientific">Sphagnurus paluster</name>
    <dbReference type="NCBI Taxonomy" id="117069"/>
    <lineage>
        <taxon>Eukaryota</taxon>
        <taxon>Fungi</taxon>
        <taxon>Dikarya</taxon>
        <taxon>Basidiomycota</taxon>
        <taxon>Agaricomycotina</taxon>
        <taxon>Agaricomycetes</taxon>
        <taxon>Agaricomycetidae</taxon>
        <taxon>Agaricales</taxon>
        <taxon>Tricholomatineae</taxon>
        <taxon>Lyophyllaceae</taxon>
        <taxon>Sphagnurus</taxon>
    </lineage>
</organism>
<dbReference type="EMBL" id="JABCKI010000082">
    <property type="protein sequence ID" value="KAG5652997.1"/>
    <property type="molecule type" value="Genomic_DNA"/>
</dbReference>
<reference evidence="1" key="1">
    <citation type="submission" date="2021-02" db="EMBL/GenBank/DDBJ databases">
        <authorList>
            <person name="Nieuwenhuis M."/>
            <person name="Van De Peppel L.J.J."/>
        </authorList>
    </citation>
    <scope>NUCLEOTIDE SEQUENCE</scope>
    <source>
        <strain evidence="1">D49</strain>
    </source>
</reference>
<reference evidence="1" key="2">
    <citation type="submission" date="2021-10" db="EMBL/GenBank/DDBJ databases">
        <title>Phylogenomics reveals ancestral predisposition of the termite-cultivated fungus Termitomyces towards a domesticated lifestyle.</title>
        <authorList>
            <person name="Auxier B."/>
            <person name="Grum-Grzhimaylo A."/>
            <person name="Cardenas M.E."/>
            <person name="Lodge J.D."/>
            <person name="Laessoe T."/>
            <person name="Pedersen O."/>
            <person name="Smith M.E."/>
            <person name="Kuyper T.W."/>
            <person name="Franco-Molano E.A."/>
            <person name="Baroni T.J."/>
            <person name="Aanen D.K."/>
        </authorList>
    </citation>
    <scope>NUCLEOTIDE SEQUENCE</scope>
    <source>
        <strain evidence="1">D49</strain>
    </source>
</reference>
<dbReference type="AlphaFoldDB" id="A0A9P7GLR1"/>